<evidence type="ECO:0000313" key="4">
    <source>
        <dbReference type="EMBL" id="SNT25208.1"/>
    </source>
</evidence>
<evidence type="ECO:0000256" key="1">
    <source>
        <dbReference type="ARBA" id="ARBA00023002"/>
    </source>
</evidence>
<keyword evidence="4" id="KW-0670">Pyruvate</keyword>
<organism evidence="4 5">
    <name type="scientific">Noviherbaspirillum humi</name>
    <dbReference type="NCBI Taxonomy" id="1688639"/>
    <lineage>
        <taxon>Bacteria</taxon>
        <taxon>Pseudomonadati</taxon>
        <taxon>Pseudomonadota</taxon>
        <taxon>Betaproteobacteria</taxon>
        <taxon>Burkholderiales</taxon>
        <taxon>Oxalobacteraceae</taxon>
        <taxon>Noviherbaspirillum</taxon>
    </lineage>
</organism>
<evidence type="ECO:0000313" key="5">
    <source>
        <dbReference type="Proteomes" id="UP000198284"/>
    </source>
</evidence>
<dbReference type="GO" id="GO:0016491">
    <property type="term" value="F:oxidoreductase activity"/>
    <property type="evidence" value="ECO:0007669"/>
    <property type="project" value="UniProtKB-KW"/>
</dbReference>
<keyword evidence="5" id="KW-1185">Reference proteome</keyword>
<protein>
    <submittedName>
        <fullName evidence="4">Glyoxylate/hydroxypyruvate reductase A</fullName>
    </submittedName>
</protein>
<dbReference type="Proteomes" id="UP000198284">
    <property type="component" value="Unassembled WGS sequence"/>
</dbReference>
<accession>A0A239L5N0</accession>
<dbReference type="InterPro" id="IPR036291">
    <property type="entry name" value="NAD(P)-bd_dom_sf"/>
</dbReference>
<dbReference type="OrthoDB" id="9787219at2"/>
<dbReference type="RefSeq" id="WP_089401240.1">
    <property type="nucleotide sequence ID" value="NZ_FZOT01000019.1"/>
</dbReference>
<proteinExistence type="predicted"/>
<dbReference type="Gene3D" id="3.40.50.720">
    <property type="entry name" value="NAD(P)-binding Rossmann-like Domain"/>
    <property type="match status" value="2"/>
</dbReference>
<evidence type="ECO:0000256" key="2">
    <source>
        <dbReference type="ARBA" id="ARBA00023027"/>
    </source>
</evidence>
<reference evidence="4 5" key="1">
    <citation type="submission" date="2017-06" db="EMBL/GenBank/DDBJ databases">
        <authorList>
            <person name="Kim H.J."/>
            <person name="Triplett B.A."/>
        </authorList>
    </citation>
    <scope>NUCLEOTIDE SEQUENCE [LARGE SCALE GENOMIC DNA]</scope>
    <source>
        <strain evidence="4 5">U15</strain>
    </source>
</reference>
<dbReference type="CDD" id="cd12164">
    <property type="entry name" value="GDH_like_2"/>
    <property type="match status" value="1"/>
</dbReference>
<sequence length="317" mass="34596">MRILFHLPGDDADAWLHDLKAACPEAEIRQWTPGDARPADYLLAWKPPAELLRGRTGLKAVFNLGAGVDALLDLLRREPQLLPASVPIIKLDDAGMGRQMVEYVMQAVLRHFRRVDDYEALQRQGIWRPLPPRRHAEHPIGVMGSGALGAQVIAALGAAGFPVRAWSRHPKPLDASAADAARFAGKDALPAFLNGLQQLVNMLPLTPETGNILDRACFDRLAAGAHLVNVARGAHLVEADLLDALASGRIAAATLDVFRQEPLPADHPFWRHPRIRITPHVSALTERGASIVQIVSRLHAMERGETAAGAIDRERGY</sequence>
<evidence type="ECO:0000259" key="3">
    <source>
        <dbReference type="Pfam" id="PF02826"/>
    </source>
</evidence>
<name>A0A239L5N0_9BURK</name>
<dbReference type="PANTHER" id="PTHR43333">
    <property type="entry name" value="2-HACID_DH_C DOMAIN-CONTAINING PROTEIN"/>
    <property type="match status" value="1"/>
</dbReference>
<dbReference type="SUPFAM" id="SSF51735">
    <property type="entry name" value="NAD(P)-binding Rossmann-fold domains"/>
    <property type="match status" value="1"/>
</dbReference>
<dbReference type="Pfam" id="PF02826">
    <property type="entry name" value="2-Hacid_dh_C"/>
    <property type="match status" value="1"/>
</dbReference>
<dbReference type="InterPro" id="IPR006140">
    <property type="entry name" value="D-isomer_DH_NAD-bd"/>
</dbReference>
<dbReference type="GO" id="GO:0051287">
    <property type="term" value="F:NAD binding"/>
    <property type="evidence" value="ECO:0007669"/>
    <property type="project" value="InterPro"/>
</dbReference>
<gene>
    <name evidence="4" type="ORF">SAMN06265795_11943</name>
</gene>
<dbReference type="EMBL" id="FZOT01000019">
    <property type="protein sequence ID" value="SNT25208.1"/>
    <property type="molecule type" value="Genomic_DNA"/>
</dbReference>
<dbReference type="PANTHER" id="PTHR43333:SF1">
    <property type="entry name" value="D-ISOMER SPECIFIC 2-HYDROXYACID DEHYDROGENASE NAD-BINDING DOMAIN-CONTAINING PROTEIN"/>
    <property type="match status" value="1"/>
</dbReference>
<keyword evidence="1" id="KW-0560">Oxidoreductase</keyword>
<feature type="domain" description="D-isomer specific 2-hydroxyacid dehydrogenase NAD-binding" evidence="3">
    <location>
        <begin position="107"/>
        <end position="282"/>
    </location>
</feature>
<keyword evidence="2" id="KW-0520">NAD</keyword>
<dbReference type="AlphaFoldDB" id="A0A239L5N0"/>